<evidence type="ECO:0000313" key="1">
    <source>
        <dbReference type="EMBL" id="AYW90547.1"/>
    </source>
</evidence>
<dbReference type="Proteomes" id="UP000268669">
    <property type="component" value="Chromosome"/>
</dbReference>
<evidence type="ECO:0000313" key="2">
    <source>
        <dbReference type="Proteomes" id="UP000268669"/>
    </source>
</evidence>
<organism evidence="1 2">
    <name type="scientific">Yersinia pseudotuberculosis</name>
    <dbReference type="NCBI Taxonomy" id="633"/>
    <lineage>
        <taxon>Bacteria</taxon>
        <taxon>Pseudomonadati</taxon>
        <taxon>Pseudomonadota</taxon>
        <taxon>Gammaproteobacteria</taxon>
        <taxon>Enterobacterales</taxon>
        <taxon>Yersiniaceae</taxon>
        <taxon>Yersinia</taxon>
    </lineage>
</organism>
<accession>A0ABM7ADS3</accession>
<sequence length="88" mass="10068">MYSIEDNSKAEEYALLAFVCQWICANKRRLYGRHLLRCDGAGFYQLRAAEYSLSKENSTVSLPRRDSTVVLVKISACFCIQRRTHSTG</sequence>
<dbReference type="EMBL" id="CP033713">
    <property type="protein sequence ID" value="AYW90547.1"/>
    <property type="molecule type" value="Genomic_DNA"/>
</dbReference>
<proteinExistence type="predicted"/>
<gene>
    <name evidence="1" type="ORF">EGX47_03820</name>
</gene>
<name>A0ABM7ADS3_YERPU</name>
<reference evidence="1" key="1">
    <citation type="submission" date="2018-11" db="EMBL/GenBank/DDBJ databases">
        <title>FDA dAtabase for Regulatory Grade micrObial Sequences (FDA-ARGOS): Supporting development and validation of Infectious Disease Dx tests.</title>
        <authorList>
            <person name="Bliska J."/>
            <person name="Cleland M.-M."/>
            <person name="Tallon L."/>
            <person name="Sadzewicz L."/>
            <person name="Zhao X."/>
            <person name="Vavikolanu K."/>
            <person name="Mehta A."/>
            <person name="Aluvathingal J."/>
            <person name="Nadendla S."/>
            <person name="Yan Y."/>
            <person name="Sichtig H."/>
        </authorList>
    </citation>
    <scope>NUCLEOTIDE SEQUENCE [LARGE SCALE GENOMIC DNA]</scope>
    <source>
        <strain evidence="1">FDAARGOS_581</strain>
    </source>
</reference>
<protein>
    <submittedName>
        <fullName evidence="1">DUF2575 domain-containing protein</fullName>
    </submittedName>
</protein>
<keyword evidence="2" id="KW-1185">Reference proteome</keyword>